<dbReference type="Gene3D" id="3.30.360.10">
    <property type="entry name" value="Dihydrodipicolinate Reductase, domain 2"/>
    <property type="match status" value="1"/>
</dbReference>
<keyword evidence="4" id="KW-1185">Reference proteome</keyword>
<dbReference type="AlphaFoldDB" id="A0A6M1RVL0"/>
<dbReference type="SUPFAM" id="SSF55347">
    <property type="entry name" value="Glyceraldehyde-3-phosphate dehydrogenase-like, C-terminal domain"/>
    <property type="match status" value="1"/>
</dbReference>
<dbReference type="Proteomes" id="UP000477311">
    <property type="component" value="Unassembled WGS sequence"/>
</dbReference>
<dbReference type="InterPro" id="IPR043906">
    <property type="entry name" value="Gfo/Idh/MocA_OxRdtase_bact_C"/>
</dbReference>
<dbReference type="PANTHER" id="PTHR43818">
    <property type="entry name" value="BCDNA.GH03377"/>
    <property type="match status" value="1"/>
</dbReference>
<dbReference type="EMBL" id="JAAKYA010000053">
    <property type="protein sequence ID" value="NGO39441.1"/>
    <property type="molecule type" value="Genomic_DNA"/>
</dbReference>
<sequence>MVAAAAAWGLPQILPRSVLGAPGRPGPNEQIGIGFIGMGRQAGNLLQGLLRLPEARIVAVADVNLPRAQAVTSKHGGEAYQDFRRLLDRKDVDAIITATPEHWRAYICISACQAGKDVYAEKPVSLTIRDGRLIVQAARKYNRVFQVGSQQRSMWIDIEACNALRRGDWGKIQKVLYMNYPTPWECALPEQKIPDGLDWDMWCGPTPVVPYNEDLYLPRANPGWLSFRPYSGGEMTGWGSHGFDMIQMALGMDDSGPVEVWIEGEKLVPPVYTKPEPKDRGDRICSQARVFFRYANGVVLEPSEDPKPPGFGAIFITDRGRFRVDRGRVESDPEEYAIELLKRRPRGFDDDHLKNWLDCIKTRQRPNADVEIGHRSATVCHLGNIARWVGRRLRWDPVREIFPDDPEANQYLERERRKPWQHPEKV</sequence>
<feature type="domain" description="Gfo/Idh/MocA-like oxidoreductase N-terminal" evidence="1">
    <location>
        <begin position="32"/>
        <end position="148"/>
    </location>
</feature>
<accession>A0A6M1RVL0</accession>
<name>A0A6M1RVL0_9BACT</name>
<feature type="domain" description="Gfo/Idh/MocA-like oxidoreductase bacterial type C-terminal" evidence="2">
    <location>
        <begin position="187"/>
        <end position="421"/>
    </location>
</feature>
<proteinExistence type="predicted"/>
<gene>
    <name evidence="3" type="ORF">G4L39_08530</name>
</gene>
<protein>
    <submittedName>
        <fullName evidence="3">Gfo/Idh/MocA family oxidoreductase</fullName>
    </submittedName>
</protein>
<reference evidence="3 4" key="1">
    <citation type="submission" date="2020-02" db="EMBL/GenBank/DDBJ databases">
        <title>Draft genome sequence of Limisphaera ngatamarikiensis NGM72.4T, a thermophilic Verrucomicrobia grouped in subdivision 3.</title>
        <authorList>
            <person name="Carere C.R."/>
            <person name="Steen J."/>
            <person name="Hugenholtz P."/>
            <person name="Stott M.B."/>
        </authorList>
    </citation>
    <scope>NUCLEOTIDE SEQUENCE [LARGE SCALE GENOMIC DNA]</scope>
    <source>
        <strain evidence="3 4">NGM72.4</strain>
    </source>
</reference>
<dbReference type="InterPro" id="IPR050463">
    <property type="entry name" value="Gfo/Idh/MocA_oxidrdct_glycsds"/>
</dbReference>
<evidence type="ECO:0000259" key="2">
    <source>
        <dbReference type="Pfam" id="PF19051"/>
    </source>
</evidence>
<evidence type="ECO:0000313" key="4">
    <source>
        <dbReference type="Proteomes" id="UP000477311"/>
    </source>
</evidence>
<dbReference type="GO" id="GO:0000166">
    <property type="term" value="F:nucleotide binding"/>
    <property type="evidence" value="ECO:0007669"/>
    <property type="project" value="InterPro"/>
</dbReference>
<dbReference type="Pfam" id="PF19051">
    <property type="entry name" value="GFO_IDH_MocA_C2"/>
    <property type="match status" value="1"/>
</dbReference>
<comment type="caution">
    <text evidence="3">The sequence shown here is derived from an EMBL/GenBank/DDBJ whole genome shotgun (WGS) entry which is preliminary data.</text>
</comment>
<dbReference type="InterPro" id="IPR036291">
    <property type="entry name" value="NAD(P)-bd_dom_sf"/>
</dbReference>
<evidence type="ECO:0000259" key="1">
    <source>
        <dbReference type="Pfam" id="PF01408"/>
    </source>
</evidence>
<dbReference type="Gene3D" id="3.40.50.720">
    <property type="entry name" value="NAD(P)-binding Rossmann-like Domain"/>
    <property type="match status" value="1"/>
</dbReference>
<dbReference type="InterPro" id="IPR000683">
    <property type="entry name" value="Gfo/Idh/MocA-like_OxRdtase_N"/>
</dbReference>
<dbReference type="Pfam" id="PF01408">
    <property type="entry name" value="GFO_IDH_MocA"/>
    <property type="match status" value="1"/>
</dbReference>
<organism evidence="3 4">
    <name type="scientific">Limisphaera ngatamarikiensis</name>
    <dbReference type="NCBI Taxonomy" id="1324935"/>
    <lineage>
        <taxon>Bacteria</taxon>
        <taxon>Pseudomonadati</taxon>
        <taxon>Verrucomicrobiota</taxon>
        <taxon>Verrucomicrobiia</taxon>
        <taxon>Limisphaerales</taxon>
        <taxon>Limisphaeraceae</taxon>
        <taxon>Limisphaera</taxon>
    </lineage>
</organism>
<dbReference type="SUPFAM" id="SSF51735">
    <property type="entry name" value="NAD(P)-binding Rossmann-fold domains"/>
    <property type="match status" value="1"/>
</dbReference>
<dbReference type="PANTHER" id="PTHR43818:SF5">
    <property type="entry name" value="OXIDOREDUCTASE FAMILY PROTEIN"/>
    <property type="match status" value="1"/>
</dbReference>
<evidence type="ECO:0000313" key="3">
    <source>
        <dbReference type="EMBL" id="NGO39441.1"/>
    </source>
</evidence>